<feature type="domain" description="VWFA" evidence="1">
    <location>
        <begin position="573"/>
        <end position="754"/>
    </location>
</feature>
<dbReference type="InterPro" id="IPR002035">
    <property type="entry name" value="VWF_A"/>
</dbReference>
<dbReference type="Proteomes" id="UP000599024">
    <property type="component" value="Unassembled WGS sequence"/>
</dbReference>
<evidence type="ECO:0000259" key="1">
    <source>
        <dbReference type="PROSITE" id="PS50234"/>
    </source>
</evidence>
<sequence>MDAEALKKLYYRLVAPDIPNEWDVEEQLAAYGDCDEATCQIIFAQIPAIWPVSHSLCYNYLGMARNALSCIDTSQLDNWVRGVLDHYESGGLRAAQTYMAEIEANFLCTLRGEEGVTFAETTKLLLPYAQGLISPDIQLTPGPRIVTDTETITLPPLIREFQNKEDNFLLYKLIISYQWAFSTNQTLTTAPDDYRGHKLWLSKAMEQATAPDLLGAIYLGLESLRATHFLVRELPGLMRRCHKICRLLQVVQTQKSDPVTIFFHQLNKLILEPTLIPQDPEINALLTTAQQSKSAQDSFHQATMLHDLFAPKAGDHSDTRLPLYCGQLHLTAVNRVRQQKTQQLENRFVDELASFILTLPPGEQKQLAEHTEQKERISDTQCEESDTAVIIDQPLTLARLEDNTTTLFINLDNKQIPLPESLQERASAIRDHLGHIPDRYLSSAAGRAGSGLGRVPTPDTHDNTIIQAPFLYDEWDFRRKGFRKNWCAVIEKDLSPTRSNFMATTRARYRGQISKLHRQFEMLSNQERFVRHQTDGTDIDFDSLVESLADSRAGLAPSDRLFIRLQRNERDIAVLFLVDLSNSTEGWVGTAIKEALVLICEAMETVGDRYGIYGFSGMRRSRCEIFRVKELNEKYNEKTQGRIAALGPREYTRMGPAIRHMTHLFKGIDARLRLLITITDGKPEDYDDYKGEYAIEDTRHALIEAKSSGIHPFCITIDQQAHEYMGHMYGKGNYIFVNQVTKLPARMADMYRILTS</sequence>
<dbReference type="SMART" id="SM00327">
    <property type="entry name" value="VWA"/>
    <property type="match status" value="1"/>
</dbReference>
<dbReference type="InterPro" id="IPR051928">
    <property type="entry name" value="NorD/CobT"/>
</dbReference>
<comment type="caution">
    <text evidence="2">The sequence shown here is derived from an EMBL/GenBank/DDBJ whole genome shotgun (WGS) entry which is preliminary data.</text>
</comment>
<reference evidence="2 3" key="1">
    <citation type="submission" date="2020-08" db="EMBL/GenBank/DDBJ databases">
        <title>Bridging the membrane lipid divide: bacteria of the FCB group superphylum have the potential to synthesize archaeal ether lipids.</title>
        <authorList>
            <person name="Villanueva L."/>
            <person name="Von Meijenfeldt F.A.B."/>
            <person name="Westbye A.B."/>
            <person name="Yadav S."/>
            <person name="Hopmans E.C."/>
            <person name="Dutilh B.E."/>
            <person name="Sinninghe Damste J.S."/>
        </authorList>
    </citation>
    <scope>NUCLEOTIDE SEQUENCE [LARGE SCALE GENOMIC DNA]</scope>
    <source>
        <strain evidence="2">NIOZ-UU81</strain>
    </source>
</reference>
<dbReference type="Gene3D" id="3.40.50.410">
    <property type="entry name" value="von Willebrand factor, type A domain"/>
    <property type="match status" value="1"/>
</dbReference>
<proteinExistence type="predicted"/>
<organism evidence="2 3">
    <name type="scientific">Candidatus Desulfatifera sulfidica</name>
    <dbReference type="NCBI Taxonomy" id="2841691"/>
    <lineage>
        <taxon>Bacteria</taxon>
        <taxon>Pseudomonadati</taxon>
        <taxon>Thermodesulfobacteriota</taxon>
        <taxon>Desulfobulbia</taxon>
        <taxon>Desulfobulbales</taxon>
        <taxon>Desulfobulbaceae</taxon>
        <taxon>Candidatus Desulfatifera</taxon>
    </lineage>
</organism>
<evidence type="ECO:0000313" key="2">
    <source>
        <dbReference type="EMBL" id="MBC8207978.1"/>
    </source>
</evidence>
<dbReference type="EMBL" id="JACNLK010000024">
    <property type="protein sequence ID" value="MBC8207978.1"/>
    <property type="molecule type" value="Genomic_DNA"/>
</dbReference>
<protein>
    <submittedName>
        <fullName evidence="2">VWA domain-containing protein</fullName>
    </submittedName>
</protein>
<dbReference type="SUPFAM" id="SSF53300">
    <property type="entry name" value="vWA-like"/>
    <property type="match status" value="1"/>
</dbReference>
<evidence type="ECO:0000313" key="3">
    <source>
        <dbReference type="Proteomes" id="UP000599024"/>
    </source>
</evidence>
<dbReference type="Pfam" id="PF00092">
    <property type="entry name" value="VWA"/>
    <property type="match status" value="1"/>
</dbReference>
<dbReference type="AlphaFoldDB" id="A0A8J6N5K7"/>
<dbReference type="PANTHER" id="PTHR41248:SF1">
    <property type="entry name" value="NORD PROTEIN"/>
    <property type="match status" value="1"/>
</dbReference>
<accession>A0A8J6N5K7</accession>
<name>A0A8J6N5K7_9BACT</name>
<dbReference type="PROSITE" id="PS50234">
    <property type="entry name" value="VWFA"/>
    <property type="match status" value="1"/>
</dbReference>
<dbReference type="InterPro" id="IPR036465">
    <property type="entry name" value="vWFA_dom_sf"/>
</dbReference>
<dbReference type="CDD" id="cd01454">
    <property type="entry name" value="vWA_norD_type"/>
    <property type="match status" value="1"/>
</dbReference>
<dbReference type="PANTHER" id="PTHR41248">
    <property type="entry name" value="NORD PROTEIN"/>
    <property type="match status" value="1"/>
</dbReference>
<gene>
    <name evidence="2" type="ORF">H8E79_02275</name>
</gene>